<name>A0AAN9F2W1_CROPI</name>
<evidence type="ECO:0000259" key="1">
    <source>
        <dbReference type="Pfam" id="PF13456"/>
    </source>
</evidence>
<keyword evidence="3" id="KW-1185">Reference proteome</keyword>
<evidence type="ECO:0000313" key="2">
    <source>
        <dbReference type="EMBL" id="KAK7266205.1"/>
    </source>
</evidence>
<dbReference type="Proteomes" id="UP001372338">
    <property type="component" value="Unassembled WGS sequence"/>
</dbReference>
<dbReference type="EMBL" id="JAYWIO010000004">
    <property type="protein sequence ID" value="KAK7266205.1"/>
    <property type="molecule type" value="Genomic_DNA"/>
</dbReference>
<reference evidence="2 3" key="1">
    <citation type="submission" date="2024-01" db="EMBL/GenBank/DDBJ databases">
        <title>The genomes of 5 underutilized Papilionoideae crops provide insights into root nodulation and disease resistanc.</title>
        <authorList>
            <person name="Yuan L."/>
        </authorList>
    </citation>
    <scope>NUCLEOTIDE SEQUENCE [LARGE SCALE GENOMIC DNA]</scope>
    <source>
        <strain evidence="2">ZHUSHIDOU_FW_LH</strain>
        <tissue evidence="2">Leaf</tissue>
    </source>
</reference>
<feature type="domain" description="RNase H type-1" evidence="1">
    <location>
        <begin position="31"/>
        <end position="120"/>
    </location>
</feature>
<organism evidence="2 3">
    <name type="scientific">Crotalaria pallida</name>
    <name type="common">Smooth rattlebox</name>
    <name type="synonym">Crotalaria striata</name>
    <dbReference type="NCBI Taxonomy" id="3830"/>
    <lineage>
        <taxon>Eukaryota</taxon>
        <taxon>Viridiplantae</taxon>
        <taxon>Streptophyta</taxon>
        <taxon>Embryophyta</taxon>
        <taxon>Tracheophyta</taxon>
        <taxon>Spermatophyta</taxon>
        <taxon>Magnoliopsida</taxon>
        <taxon>eudicotyledons</taxon>
        <taxon>Gunneridae</taxon>
        <taxon>Pentapetalae</taxon>
        <taxon>rosids</taxon>
        <taxon>fabids</taxon>
        <taxon>Fabales</taxon>
        <taxon>Fabaceae</taxon>
        <taxon>Papilionoideae</taxon>
        <taxon>50 kb inversion clade</taxon>
        <taxon>genistoids sensu lato</taxon>
        <taxon>core genistoids</taxon>
        <taxon>Crotalarieae</taxon>
        <taxon>Crotalaria</taxon>
    </lineage>
</organism>
<dbReference type="Pfam" id="PF13456">
    <property type="entry name" value="RVT_3"/>
    <property type="match status" value="1"/>
</dbReference>
<protein>
    <recommendedName>
        <fullName evidence="1">RNase H type-1 domain-containing protein</fullName>
    </recommendedName>
</protein>
<dbReference type="GO" id="GO:0004523">
    <property type="term" value="F:RNA-DNA hybrid ribonuclease activity"/>
    <property type="evidence" value="ECO:0007669"/>
    <property type="project" value="InterPro"/>
</dbReference>
<evidence type="ECO:0000313" key="3">
    <source>
        <dbReference type="Proteomes" id="UP001372338"/>
    </source>
</evidence>
<dbReference type="GO" id="GO:0003676">
    <property type="term" value="F:nucleic acid binding"/>
    <property type="evidence" value="ECO:0007669"/>
    <property type="project" value="InterPro"/>
</dbReference>
<dbReference type="AlphaFoldDB" id="A0AAN9F2W1"/>
<dbReference type="InterPro" id="IPR002156">
    <property type="entry name" value="RNaseH_domain"/>
</dbReference>
<sequence>MIWNLEKDGEYNMKSGCRVALGQIEEFKASTSRGAGIGCGPLIHDQHGAVLALATRHIREALVPELAEAITMNWAIDVAINLSFNSLMLEMDGFIILQQIWKRCHGEHTYLHEIVQECKDKVHVWFYGDLVQNQF</sequence>
<proteinExistence type="predicted"/>
<accession>A0AAN9F2W1</accession>
<gene>
    <name evidence="2" type="ORF">RIF29_18847</name>
</gene>
<comment type="caution">
    <text evidence="2">The sequence shown here is derived from an EMBL/GenBank/DDBJ whole genome shotgun (WGS) entry which is preliminary data.</text>
</comment>